<protein>
    <recommendedName>
        <fullName evidence="1">NADPH-dependent FMN reductase-like domain-containing protein</fullName>
    </recommendedName>
</protein>
<sequence>MPVIGKIHVVSFYKHTNYELRTENQELLPNVINTMSDIYTIVSGTNRPGSNTEKVARHYQQVLKSKNITPNFLTLEGWKYVDKTPEFVQLENDILVPTSKFIFIVPEYNGSIPGVLKLMFDISDYKKTWWGKKALLTGVATGRGGNLRGLEHLTSILHYLRVVVHPNKLPISLVHNLMDGSTGDFHDAGTLRAIEMQIDEFLQF</sequence>
<keyword evidence="3" id="KW-1185">Reference proteome</keyword>
<evidence type="ECO:0000313" key="2">
    <source>
        <dbReference type="EMBL" id="OQP47663.1"/>
    </source>
</evidence>
<dbReference type="Pfam" id="PF03358">
    <property type="entry name" value="FMN_red"/>
    <property type="match status" value="1"/>
</dbReference>
<comment type="caution">
    <text evidence="2">The sequence shown here is derived from an EMBL/GenBank/DDBJ whole genome shotgun (WGS) entry which is preliminary data.</text>
</comment>
<evidence type="ECO:0000313" key="3">
    <source>
        <dbReference type="Proteomes" id="UP000192277"/>
    </source>
</evidence>
<name>A0ABX3NVD1_9BACT</name>
<dbReference type="EMBL" id="LWBO01000013">
    <property type="protein sequence ID" value="OQP47663.1"/>
    <property type="molecule type" value="Genomic_DNA"/>
</dbReference>
<dbReference type="SUPFAM" id="SSF52218">
    <property type="entry name" value="Flavoproteins"/>
    <property type="match status" value="1"/>
</dbReference>
<gene>
    <name evidence="2" type="ORF">A4D02_30530</name>
</gene>
<organism evidence="2 3">
    <name type="scientific">Niastella koreensis</name>
    <dbReference type="NCBI Taxonomy" id="354356"/>
    <lineage>
        <taxon>Bacteria</taxon>
        <taxon>Pseudomonadati</taxon>
        <taxon>Bacteroidota</taxon>
        <taxon>Chitinophagia</taxon>
        <taxon>Chitinophagales</taxon>
        <taxon>Chitinophagaceae</taxon>
        <taxon>Niastella</taxon>
    </lineage>
</organism>
<evidence type="ECO:0000259" key="1">
    <source>
        <dbReference type="Pfam" id="PF03358"/>
    </source>
</evidence>
<dbReference type="Gene3D" id="3.40.50.360">
    <property type="match status" value="1"/>
</dbReference>
<dbReference type="InterPro" id="IPR029039">
    <property type="entry name" value="Flavoprotein-like_sf"/>
</dbReference>
<dbReference type="InterPro" id="IPR050712">
    <property type="entry name" value="NAD(P)H-dep_reductase"/>
</dbReference>
<proteinExistence type="predicted"/>
<accession>A0ABX3NVD1</accession>
<dbReference type="PANTHER" id="PTHR30543">
    <property type="entry name" value="CHROMATE REDUCTASE"/>
    <property type="match status" value="1"/>
</dbReference>
<dbReference type="PANTHER" id="PTHR30543:SF21">
    <property type="entry name" value="NAD(P)H-DEPENDENT FMN REDUCTASE LOT6"/>
    <property type="match status" value="1"/>
</dbReference>
<dbReference type="InterPro" id="IPR005025">
    <property type="entry name" value="FMN_Rdtase-like_dom"/>
</dbReference>
<feature type="domain" description="NADPH-dependent FMN reductase-like" evidence="1">
    <location>
        <begin position="41"/>
        <end position="169"/>
    </location>
</feature>
<reference evidence="2 3" key="1">
    <citation type="submission" date="2016-04" db="EMBL/GenBank/DDBJ databases">
        <authorList>
            <person name="Chen L."/>
            <person name="Zhuang W."/>
            <person name="Wang G."/>
        </authorList>
    </citation>
    <scope>NUCLEOTIDE SEQUENCE [LARGE SCALE GENOMIC DNA]</scope>
    <source>
        <strain evidence="3">GR20</strain>
    </source>
</reference>
<dbReference type="Proteomes" id="UP000192277">
    <property type="component" value="Unassembled WGS sequence"/>
</dbReference>